<keyword evidence="7" id="KW-0677">Repeat</keyword>
<dbReference type="InterPro" id="IPR003599">
    <property type="entry name" value="Ig_sub"/>
</dbReference>
<dbReference type="InterPro" id="IPR013151">
    <property type="entry name" value="Immunoglobulin_dom"/>
</dbReference>
<evidence type="ECO:0000256" key="16">
    <source>
        <dbReference type="ARBA" id="ARBA00023319"/>
    </source>
</evidence>
<evidence type="ECO:0000256" key="17">
    <source>
        <dbReference type="ARBA" id="ARBA00029974"/>
    </source>
</evidence>
<keyword evidence="16" id="KW-0393">Immunoglobulin domain</keyword>
<dbReference type="OrthoDB" id="8657369at2759"/>
<dbReference type="SMART" id="SM00409">
    <property type="entry name" value="IG"/>
    <property type="match status" value="3"/>
</dbReference>
<dbReference type="SUPFAM" id="SSF48726">
    <property type="entry name" value="Immunoglobulin"/>
    <property type="match status" value="3"/>
</dbReference>
<dbReference type="InterPro" id="IPR013783">
    <property type="entry name" value="Ig-like_fold"/>
</dbReference>
<keyword evidence="14" id="KW-0325">Glycoprotein</keyword>
<dbReference type="SMART" id="SM00406">
    <property type="entry name" value="IGv"/>
    <property type="match status" value="1"/>
</dbReference>
<name>A0A6P3VDE5_OCTDE</name>
<evidence type="ECO:0000256" key="3">
    <source>
        <dbReference type="ARBA" id="ARBA00022475"/>
    </source>
</evidence>
<evidence type="ECO:0000256" key="19">
    <source>
        <dbReference type="SAM" id="SignalP"/>
    </source>
</evidence>
<evidence type="ECO:0000256" key="11">
    <source>
        <dbReference type="ARBA" id="ARBA00023136"/>
    </source>
</evidence>
<keyword evidence="21" id="KW-1185">Reference proteome</keyword>
<gene>
    <name evidence="22" type="primary">Cd4</name>
</gene>
<evidence type="ECO:0000256" key="2">
    <source>
        <dbReference type="ARBA" id="ARBA00016522"/>
    </source>
</evidence>
<dbReference type="InParanoid" id="A0A6P3VDE5"/>
<dbReference type="InterPro" id="IPR007110">
    <property type="entry name" value="Ig-like_dom"/>
</dbReference>
<dbReference type="InterPro" id="IPR013106">
    <property type="entry name" value="Ig_V-set"/>
</dbReference>
<evidence type="ECO:0000256" key="6">
    <source>
        <dbReference type="ARBA" id="ARBA00022729"/>
    </source>
</evidence>
<dbReference type="InterPro" id="IPR015274">
    <property type="entry name" value="CD4-extracel"/>
</dbReference>
<feature type="transmembrane region" description="Helical" evidence="18">
    <location>
        <begin position="397"/>
        <end position="423"/>
    </location>
</feature>
<evidence type="ECO:0000256" key="1">
    <source>
        <dbReference type="ARBA" id="ARBA00004251"/>
    </source>
</evidence>
<feature type="signal peptide" evidence="19">
    <location>
        <begin position="1"/>
        <end position="25"/>
    </location>
</feature>
<dbReference type="FunFam" id="2.60.40.10:FF:001105">
    <property type="entry name" value="T-cell surface glycoprotein CD4"/>
    <property type="match status" value="1"/>
</dbReference>
<dbReference type="PROSITE" id="PS50835">
    <property type="entry name" value="IG_LIKE"/>
    <property type="match status" value="2"/>
</dbReference>
<keyword evidence="15" id="KW-0449">Lipoprotein</keyword>
<dbReference type="Pfam" id="PF09191">
    <property type="entry name" value="CD4-extracel"/>
    <property type="match status" value="1"/>
</dbReference>
<evidence type="ECO:0000259" key="20">
    <source>
        <dbReference type="PROSITE" id="PS50835"/>
    </source>
</evidence>
<dbReference type="GO" id="GO:0009986">
    <property type="term" value="C:cell surface"/>
    <property type="evidence" value="ECO:0007669"/>
    <property type="project" value="UniProtKB-ARBA"/>
</dbReference>
<evidence type="ECO:0000256" key="15">
    <source>
        <dbReference type="ARBA" id="ARBA00023288"/>
    </source>
</evidence>
<dbReference type="FunFam" id="1.20.5.900:FF:000001">
    <property type="entry name" value="T-cell surface glycoprotein CD4"/>
    <property type="match status" value="1"/>
</dbReference>
<dbReference type="Pfam" id="PF12104">
    <property type="entry name" value="Tcell_CD4_C"/>
    <property type="match status" value="1"/>
</dbReference>
<dbReference type="PRINTS" id="PR00692">
    <property type="entry name" value="CD4TCANTIGEN"/>
</dbReference>
<dbReference type="CDD" id="cd22570">
    <property type="entry name" value="CD4_CD"/>
    <property type="match status" value="1"/>
</dbReference>
<keyword evidence="8" id="KW-0391">Immunity</keyword>
<evidence type="ECO:0000256" key="14">
    <source>
        <dbReference type="ARBA" id="ARBA00023180"/>
    </source>
</evidence>
<evidence type="ECO:0000256" key="9">
    <source>
        <dbReference type="ARBA" id="ARBA00022989"/>
    </source>
</evidence>
<dbReference type="GO" id="GO:0015026">
    <property type="term" value="F:coreceptor activity"/>
    <property type="evidence" value="ECO:0007669"/>
    <property type="project" value="InterPro"/>
</dbReference>
<dbReference type="Pfam" id="PF05790">
    <property type="entry name" value="C2-set"/>
    <property type="match status" value="2"/>
</dbReference>
<dbReference type="InterPro" id="IPR021963">
    <property type="entry name" value="Tcell_CD4_Cterm"/>
</dbReference>
<dbReference type="CTD" id="920"/>
<keyword evidence="9 18" id="KW-1133">Transmembrane helix</keyword>
<keyword evidence="11 18" id="KW-0472">Membrane</keyword>
<dbReference type="FunFam" id="2.60.40.10:FF:001253">
    <property type="entry name" value="T-cell surface glycoprotein CD4"/>
    <property type="match status" value="1"/>
</dbReference>
<dbReference type="GeneID" id="101588835"/>
<keyword evidence="13" id="KW-1015">Disulfide bond</keyword>
<reference evidence="22" key="1">
    <citation type="submission" date="2025-08" db="UniProtKB">
        <authorList>
            <consortium name="RefSeq"/>
        </authorList>
    </citation>
    <scope>IDENTIFICATION</scope>
</reference>
<evidence type="ECO:0000256" key="12">
    <source>
        <dbReference type="ARBA" id="ARBA00023139"/>
    </source>
</evidence>
<protein>
    <recommendedName>
        <fullName evidence="2">T-cell surface glycoprotein CD4</fullName>
    </recommendedName>
    <alternativeName>
        <fullName evidence="17">T-cell surface antigen T4/Leu-3</fullName>
    </alternativeName>
</protein>
<keyword evidence="10" id="KW-1064">Adaptive immunity</keyword>
<keyword evidence="6 19" id="KW-0732">Signal</keyword>
<keyword evidence="3" id="KW-1003">Cell membrane</keyword>
<feature type="chain" id="PRO_5027580619" description="T-cell surface glycoprotein CD4" evidence="19">
    <location>
        <begin position="26"/>
        <end position="455"/>
    </location>
</feature>
<keyword evidence="5 18" id="KW-0812">Transmembrane</keyword>
<evidence type="ECO:0000256" key="13">
    <source>
        <dbReference type="ARBA" id="ARBA00023157"/>
    </source>
</evidence>
<comment type="subcellular location">
    <subcellularLocation>
        <location evidence="1">Cell membrane</location>
        <topology evidence="1">Single-pass type I membrane protein</topology>
    </subcellularLocation>
</comment>
<dbReference type="FunCoup" id="A0A6P3VDE5">
    <property type="interactions" value="651"/>
</dbReference>
<feature type="domain" description="Ig-like" evidence="20">
    <location>
        <begin position="287"/>
        <end position="387"/>
    </location>
</feature>
<organism evidence="21 22">
    <name type="scientific">Octodon degus</name>
    <name type="common">Degu</name>
    <name type="synonym">Sciurus degus</name>
    <dbReference type="NCBI Taxonomy" id="10160"/>
    <lineage>
        <taxon>Eukaryota</taxon>
        <taxon>Metazoa</taxon>
        <taxon>Chordata</taxon>
        <taxon>Craniata</taxon>
        <taxon>Vertebrata</taxon>
        <taxon>Euteleostomi</taxon>
        <taxon>Mammalia</taxon>
        <taxon>Eutheria</taxon>
        <taxon>Euarchontoglires</taxon>
        <taxon>Glires</taxon>
        <taxon>Rodentia</taxon>
        <taxon>Hystricomorpha</taxon>
        <taxon>Octodontidae</taxon>
        <taxon>Octodon</taxon>
    </lineage>
</organism>
<evidence type="ECO:0000256" key="10">
    <source>
        <dbReference type="ARBA" id="ARBA00023130"/>
    </source>
</evidence>
<evidence type="ECO:0000256" key="4">
    <source>
        <dbReference type="ARBA" id="ARBA00022553"/>
    </source>
</evidence>
<dbReference type="AlphaFoldDB" id="A0A6P3VDE5"/>
<dbReference type="Gene3D" id="2.60.40.10">
    <property type="entry name" value="Immunoglobulins"/>
    <property type="match status" value="4"/>
</dbReference>
<dbReference type="InterPro" id="IPR008424">
    <property type="entry name" value="Ig_C2-set"/>
</dbReference>
<keyword evidence="4" id="KW-0597">Phosphoprotein</keyword>
<dbReference type="InterPro" id="IPR000973">
    <property type="entry name" value="CD4"/>
</dbReference>
<dbReference type="InterPro" id="IPR036179">
    <property type="entry name" value="Ig-like_dom_sf"/>
</dbReference>
<dbReference type="GO" id="GO:0007155">
    <property type="term" value="P:cell adhesion"/>
    <property type="evidence" value="ECO:0007669"/>
    <property type="project" value="InterPro"/>
</dbReference>
<dbReference type="Pfam" id="PF00047">
    <property type="entry name" value="ig"/>
    <property type="match status" value="1"/>
</dbReference>
<dbReference type="Gene3D" id="1.20.5.900">
    <property type="entry name" value="transmembrane domain of human cd4"/>
    <property type="match status" value="1"/>
</dbReference>
<keyword evidence="12" id="KW-0564">Palmitate</keyword>
<evidence type="ECO:0000256" key="18">
    <source>
        <dbReference type="SAM" id="Phobius"/>
    </source>
</evidence>
<sequence>MPAGVSSEFLFLVLNVALCPVVTQGKEVVLGNEGGTAELPCSVSQKRSMSFSWKFPNNTKILARTNTYLTRAKTHLDTRTDSKSSLWDKGYFPLEIRKLEMKDSGTYICEVDNKNMPVELQVFRLTASSGTRLLKGQTLTLTVEGPPGINPPVKFMDPRGQIFERTKTISVTDLEIQHSGKWKCTISQDKKLLQLDIDILVLGFQKTTLSTFYRKEGESLELSFPLTFDNKDLVFNGRLSWQPDGASSSQSWITFSVENRKVSVVKVIQDPNLQMAEKTPLNINLSPVLLQHAGSGNLTLTLPEGHMLYQEVNLVVMRASQNQNSLICEVLGPTSSMLMLSWKPENKKPHILKQEKQIQVLSPEPGTWQCLLSDRGQALLESTVDVVSSQLHQDQSVFLAMVLGGSLGFLLLTGLCIFCCVQCQHQRRQAARMSQIKRLLSEKKTCQCHHRLQKT</sequence>
<evidence type="ECO:0000256" key="8">
    <source>
        <dbReference type="ARBA" id="ARBA00022859"/>
    </source>
</evidence>
<dbReference type="RefSeq" id="XP_012372881.2">
    <property type="nucleotide sequence ID" value="XM_012517427.2"/>
</dbReference>
<feature type="domain" description="Ig-like" evidence="20">
    <location>
        <begin position="20"/>
        <end position="126"/>
    </location>
</feature>
<evidence type="ECO:0000256" key="7">
    <source>
        <dbReference type="ARBA" id="ARBA00022737"/>
    </source>
</evidence>
<dbReference type="PANTHER" id="PTHR11422:SF0">
    <property type="entry name" value="T-CELL SURFACE GLYCOPROTEIN CD4"/>
    <property type="match status" value="1"/>
</dbReference>
<evidence type="ECO:0000313" key="22">
    <source>
        <dbReference type="RefSeq" id="XP_012372881.2"/>
    </source>
</evidence>
<dbReference type="PANTHER" id="PTHR11422">
    <property type="entry name" value="T-CELL SURFACE GLYCOPROTEIN CD4"/>
    <property type="match status" value="1"/>
</dbReference>
<dbReference type="GO" id="GO:0002250">
    <property type="term" value="P:adaptive immune response"/>
    <property type="evidence" value="ECO:0007669"/>
    <property type="project" value="UniProtKB-KW"/>
</dbReference>
<dbReference type="Proteomes" id="UP000515203">
    <property type="component" value="Unplaced"/>
</dbReference>
<evidence type="ECO:0000256" key="5">
    <source>
        <dbReference type="ARBA" id="ARBA00022692"/>
    </source>
</evidence>
<dbReference type="GO" id="GO:0005886">
    <property type="term" value="C:plasma membrane"/>
    <property type="evidence" value="ECO:0007669"/>
    <property type="project" value="UniProtKB-SubCell"/>
</dbReference>
<accession>A0A6P3VDE5</accession>
<evidence type="ECO:0000313" key="21">
    <source>
        <dbReference type="Proteomes" id="UP000515203"/>
    </source>
</evidence>
<proteinExistence type="predicted"/>